<dbReference type="Proteomes" id="UP000824120">
    <property type="component" value="Chromosome 8"/>
</dbReference>
<comment type="caution">
    <text evidence="1">The sequence shown here is derived from an EMBL/GenBank/DDBJ whole genome shotgun (WGS) entry which is preliminary data.</text>
</comment>
<organism evidence="1 2">
    <name type="scientific">Solanum commersonii</name>
    <name type="common">Commerson's wild potato</name>
    <name type="synonym">Commerson's nightshade</name>
    <dbReference type="NCBI Taxonomy" id="4109"/>
    <lineage>
        <taxon>Eukaryota</taxon>
        <taxon>Viridiplantae</taxon>
        <taxon>Streptophyta</taxon>
        <taxon>Embryophyta</taxon>
        <taxon>Tracheophyta</taxon>
        <taxon>Spermatophyta</taxon>
        <taxon>Magnoliopsida</taxon>
        <taxon>eudicotyledons</taxon>
        <taxon>Gunneridae</taxon>
        <taxon>Pentapetalae</taxon>
        <taxon>asterids</taxon>
        <taxon>lamiids</taxon>
        <taxon>Solanales</taxon>
        <taxon>Solanaceae</taxon>
        <taxon>Solanoideae</taxon>
        <taxon>Solaneae</taxon>
        <taxon>Solanum</taxon>
    </lineage>
</organism>
<dbReference type="AlphaFoldDB" id="A0A9J5XU02"/>
<evidence type="ECO:0000313" key="2">
    <source>
        <dbReference type="Proteomes" id="UP000824120"/>
    </source>
</evidence>
<proteinExistence type="predicted"/>
<gene>
    <name evidence="1" type="ORF">H5410_041254</name>
</gene>
<keyword evidence="2" id="KW-1185">Reference proteome</keyword>
<sequence length="78" mass="9128">RKDKEKFGDYWNVSLYQTSLTATELRFLLNKRLMTSDERTTSGASELGFLRQSHNKLLGFEFISNVPEKENNDIRNLD</sequence>
<dbReference type="OrthoDB" id="1325161at2759"/>
<evidence type="ECO:0000313" key="1">
    <source>
        <dbReference type="EMBL" id="KAG5590740.1"/>
    </source>
</evidence>
<protein>
    <submittedName>
        <fullName evidence="1">Uncharacterized protein</fullName>
    </submittedName>
</protein>
<feature type="non-terminal residue" evidence="1">
    <location>
        <position position="1"/>
    </location>
</feature>
<name>A0A9J5XU02_SOLCO</name>
<reference evidence="1 2" key="1">
    <citation type="submission" date="2020-09" db="EMBL/GenBank/DDBJ databases">
        <title>De no assembly of potato wild relative species, Solanum commersonii.</title>
        <authorList>
            <person name="Cho K."/>
        </authorList>
    </citation>
    <scope>NUCLEOTIDE SEQUENCE [LARGE SCALE GENOMIC DNA]</scope>
    <source>
        <strain evidence="1">LZ3.2</strain>
        <tissue evidence="1">Leaf</tissue>
    </source>
</reference>
<accession>A0A9J5XU02</accession>
<dbReference type="EMBL" id="JACXVP010000008">
    <property type="protein sequence ID" value="KAG5590740.1"/>
    <property type="molecule type" value="Genomic_DNA"/>
</dbReference>